<evidence type="ECO:0000256" key="3">
    <source>
        <dbReference type="ARBA" id="ARBA00022989"/>
    </source>
</evidence>
<feature type="transmembrane region" description="Helical" evidence="5">
    <location>
        <begin position="6"/>
        <end position="28"/>
    </location>
</feature>
<evidence type="ECO:0000313" key="6">
    <source>
        <dbReference type="EMBL" id="NDY82280.1"/>
    </source>
</evidence>
<accession>A0A6B2QV78</accession>
<keyword evidence="3 5" id="KW-1133">Transmembrane helix</keyword>
<evidence type="ECO:0000256" key="4">
    <source>
        <dbReference type="ARBA" id="ARBA00023136"/>
    </source>
</evidence>
<gene>
    <name evidence="6" type="ORF">G3I67_03445</name>
</gene>
<dbReference type="NCBIfam" id="NF037968">
    <property type="entry name" value="SemiSWEET_2"/>
    <property type="match status" value="1"/>
</dbReference>
<evidence type="ECO:0008006" key="7">
    <source>
        <dbReference type="Google" id="ProtNLM"/>
    </source>
</evidence>
<evidence type="ECO:0000256" key="2">
    <source>
        <dbReference type="ARBA" id="ARBA00022692"/>
    </source>
</evidence>
<proteinExistence type="predicted"/>
<dbReference type="AlphaFoldDB" id="A0A6B2QV78"/>
<evidence type="ECO:0000256" key="1">
    <source>
        <dbReference type="ARBA" id="ARBA00004141"/>
    </source>
</evidence>
<dbReference type="RefSeq" id="WP_163651591.1">
    <property type="nucleotide sequence ID" value="NZ_JAAGRN010000002.1"/>
</dbReference>
<keyword evidence="4 5" id="KW-0472">Membrane</keyword>
<dbReference type="Gene3D" id="1.20.1280.290">
    <property type="match status" value="1"/>
</dbReference>
<comment type="caution">
    <text evidence="6">The sequence shown here is derived from an EMBL/GenBank/DDBJ whole genome shotgun (WGS) entry which is preliminary data.</text>
</comment>
<organism evidence="6">
    <name type="scientific">Sheuella amnicola</name>
    <dbReference type="NCBI Taxonomy" id="2707330"/>
    <lineage>
        <taxon>Bacteria</taxon>
        <taxon>Pseudomonadati</taxon>
        <taxon>Pseudomonadota</taxon>
        <taxon>Betaproteobacteria</taxon>
        <taxon>Burkholderiales</taxon>
        <taxon>Alcaligenaceae</taxon>
        <taxon>Sheuella</taxon>
    </lineage>
</organism>
<comment type="subcellular location">
    <subcellularLocation>
        <location evidence="1">Membrane</location>
        <topology evidence="1">Multi-pass membrane protein</topology>
    </subcellularLocation>
</comment>
<feature type="transmembrane region" description="Helical" evidence="5">
    <location>
        <begin position="40"/>
        <end position="61"/>
    </location>
</feature>
<keyword evidence="2 5" id="KW-0812">Transmembrane</keyword>
<dbReference type="InterPro" id="IPR006603">
    <property type="entry name" value="PQ-loop_rpt"/>
</dbReference>
<sequence>MSVSEQDFALLVEVVGYVGATLTTVAFFPQTFKVIRTRDTQSISLAMYVLFTLGVCFWLAYGLLIRSFPVVIANVITVVLSGIIMLMKIRERRDLPPTIKDIDGI</sequence>
<dbReference type="GO" id="GO:0051119">
    <property type="term" value="F:sugar transmembrane transporter activity"/>
    <property type="evidence" value="ECO:0007669"/>
    <property type="project" value="InterPro"/>
</dbReference>
<dbReference type="GO" id="GO:0016020">
    <property type="term" value="C:membrane"/>
    <property type="evidence" value="ECO:0007669"/>
    <property type="project" value="UniProtKB-SubCell"/>
</dbReference>
<dbReference type="Pfam" id="PF04193">
    <property type="entry name" value="PQ-loop"/>
    <property type="match status" value="1"/>
</dbReference>
<evidence type="ECO:0000256" key="5">
    <source>
        <dbReference type="SAM" id="Phobius"/>
    </source>
</evidence>
<feature type="transmembrane region" description="Helical" evidence="5">
    <location>
        <begin position="67"/>
        <end position="87"/>
    </location>
</feature>
<protein>
    <recommendedName>
        <fullName evidence="7">Sugar transporter SemiSWEET</fullName>
    </recommendedName>
</protein>
<name>A0A6B2QV78_9BURK</name>
<reference evidence="6" key="1">
    <citation type="submission" date="2020-02" db="EMBL/GenBank/DDBJ databases">
        <authorList>
            <person name="Chen W.-M."/>
        </authorList>
    </citation>
    <scope>NUCLEOTIDE SEQUENCE</scope>
    <source>
        <strain evidence="6">NBD-18</strain>
    </source>
</reference>
<dbReference type="InterPro" id="IPR047662">
    <property type="entry name" value="SemiSWEET"/>
</dbReference>
<dbReference type="EMBL" id="JAAGRN010000002">
    <property type="protein sequence ID" value="NDY82280.1"/>
    <property type="molecule type" value="Genomic_DNA"/>
</dbReference>